<evidence type="ECO:0000313" key="2">
    <source>
        <dbReference type="Proteomes" id="UP000017559"/>
    </source>
</evidence>
<dbReference type="KEGG" id="mrr:Moror_3788"/>
<dbReference type="HOGENOM" id="CLU_2146512_0_0_1"/>
<protein>
    <submittedName>
        <fullName evidence="1">Uncharacterized protein</fullName>
    </submittedName>
</protein>
<name>V2XXX2_MONRO</name>
<reference evidence="1 2" key="1">
    <citation type="journal article" date="2014" name="BMC Genomics">
        <title>Genome and secretome analysis of the hemibiotrophic fungal pathogen, Moniliophthora roreri, which causes frosty pod rot disease of cacao: mechanisms of the biotrophic and necrotrophic phases.</title>
        <authorList>
            <person name="Meinhardt L.W."/>
            <person name="Costa G.G.L."/>
            <person name="Thomazella D.P.T."/>
            <person name="Teixeira P.J.P.L."/>
            <person name="Carazzolle M.F."/>
            <person name="Schuster S.C."/>
            <person name="Carlson J.E."/>
            <person name="Guiltinan M.J."/>
            <person name="Mieczkowski P."/>
            <person name="Farmer A."/>
            <person name="Ramaraj T."/>
            <person name="Crozier J."/>
            <person name="Davis R.E."/>
            <person name="Shao J."/>
            <person name="Melnick R.L."/>
            <person name="Pereira G.A.G."/>
            <person name="Bailey B.A."/>
        </authorList>
    </citation>
    <scope>NUCLEOTIDE SEQUENCE [LARGE SCALE GENOMIC DNA]</scope>
    <source>
        <strain evidence="1 2">MCA 2997</strain>
    </source>
</reference>
<proteinExistence type="predicted"/>
<dbReference type="Proteomes" id="UP000017559">
    <property type="component" value="Unassembled WGS sequence"/>
</dbReference>
<accession>V2XXX2</accession>
<organism evidence="1 2">
    <name type="scientific">Moniliophthora roreri (strain MCA 2997)</name>
    <name type="common">Cocoa frosty pod rot fungus</name>
    <name type="synonym">Crinipellis roreri</name>
    <dbReference type="NCBI Taxonomy" id="1381753"/>
    <lineage>
        <taxon>Eukaryota</taxon>
        <taxon>Fungi</taxon>
        <taxon>Dikarya</taxon>
        <taxon>Basidiomycota</taxon>
        <taxon>Agaricomycotina</taxon>
        <taxon>Agaricomycetes</taxon>
        <taxon>Agaricomycetidae</taxon>
        <taxon>Agaricales</taxon>
        <taxon>Marasmiineae</taxon>
        <taxon>Marasmiaceae</taxon>
        <taxon>Moniliophthora</taxon>
    </lineage>
</organism>
<comment type="caution">
    <text evidence="1">The sequence shown here is derived from an EMBL/GenBank/DDBJ whole genome shotgun (WGS) entry which is preliminary data.</text>
</comment>
<sequence>MVFPRTRLPPSSYPQYLNISSSQLTKSFKSFKSSYGLDDRRSLPASSITHHRHRSTNALPQLFFGAEYSPRIILKRRLLTCSQSWYRKAVRVELRHPTRVEEDSPQRRSSNK</sequence>
<evidence type="ECO:0000313" key="1">
    <source>
        <dbReference type="EMBL" id="ESK84249.1"/>
    </source>
</evidence>
<keyword evidence="2" id="KW-1185">Reference proteome</keyword>
<dbReference type="AlphaFoldDB" id="V2XXX2"/>
<dbReference type="EMBL" id="AWSO01001344">
    <property type="protein sequence ID" value="ESK84249.1"/>
    <property type="molecule type" value="Genomic_DNA"/>
</dbReference>
<gene>
    <name evidence="1" type="ORF">Moror_3788</name>
</gene>